<dbReference type="EMBL" id="JAVFKD010000016">
    <property type="protein sequence ID" value="KAK5988196.1"/>
    <property type="molecule type" value="Genomic_DNA"/>
</dbReference>
<organism evidence="1 2">
    <name type="scientific">Cladobotryum mycophilum</name>
    <dbReference type="NCBI Taxonomy" id="491253"/>
    <lineage>
        <taxon>Eukaryota</taxon>
        <taxon>Fungi</taxon>
        <taxon>Dikarya</taxon>
        <taxon>Ascomycota</taxon>
        <taxon>Pezizomycotina</taxon>
        <taxon>Sordariomycetes</taxon>
        <taxon>Hypocreomycetidae</taxon>
        <taxon>Hypocreales</taxon>
        <taxon>Hypocreaceae</taxon>
        <taxon>Cladobotryum</taxon>
    </lineage>
</organism>
<gene>
    <name evidence="1" type="ORF">PT974_12336</name>
</gene>
<evidence type="ECO:0000313" key="2">
    <source>
        <dbReference type="Proteomes" id="UP001338125"/>
    </source>
</evidence>
<reference evidence="1 2" key="1">
    <citation type="submission" date="2024-01" db="EMBL/GenBank/DDBJ databases">
        <title>Complete genome of Cladobotryum mycophilum ATHUM6906.</title>
        <authorList>
            <person name="Christinaki A.C."/>
            <person name="Myridakis A.I."/>
            <person name="Kouvelis V.N."/>
        </authorList>
    </citation>
    <scope>NUCLEOTIDE SEQUENCE [LARGE SCALE GENOMIC DNA]</scope>
    <source>
        <strain evidence="1 2">ATHUM6906</strain>
    </source>
</reference>
<dbReference type="Proteomes" id="UP001338125">
    <property type="component" value="Unassembled WGS sequence"/>
</dbReference>
<name>A0ABR0S7Q5_9HYPO</name>
<keyword evidence="2" id="KW-1185">Reference proteome</keyword>
<protein>
    <recommendedName>
        <fullName evidence="3">PPPDE domain-containing protein</fullName>
    </recommendedName>
</protein>
<accession>A0ABR0S7Q5</accession>
<evidence type="ECO:0000313" key="1">
    <source>
        <dbReference type="EMBL" id="KAK5988196.1"/>
    </source>
</evidence>
<proteinExistence type="predicted"/>
<comment type="caution">
    <text evidence="1">The sequence shown here is derived from an EMBL/GenBank/DDBJ whole genome shotgun (WGS) entry which is preliminary data.</text>
</comment>
<sequence length="271" mass="30374">MGRKVRIVHMPLKPLRWANTKTLILSHWALLIGEKDLLVEIFPAEHKRTARVSNHLHVTRSPDLQRRKATFKFGIFRQADTDTSDEGIIEAATAIVRRNPVYSLVGYNCQSFVNDLAEALAIPNFANGFKKRIRKFALAKAFIYRGDDNAAIEAVNVNEGAEAQLQYLIQEGRDVQSKGAKLEQIDPNTQPEGQVLDETSEFKLLWPTSQRYLLIDNEDDLVLTGIGLVYSTTDSPEFEVAGIPVPDDPDDLTTEESELLQVTEALVGEDE</sequence>
<evidence type="ECO:0008006" key="3">
    <source>
        <dbReference type="Google" id="ProtNLM"/>
    </source>
</evidence>